<dbReference type="GO" id="GO:0000160">
    <property type="term" value="P:phosphorelay signal transduction system"/>
    <property type="evidence" value="ECO:0007669"/>
    <property type="project" value="InterPro"/>
</dbReference>
<evidence type="ECO:0000256" key="1">
    <source>
        <dbReference type="PROSITE-ProRule" id="PRU00169"/>
    </source>
</evidence>
<dbReference type="InterPro" id="IPR001789">
    <property type="entry name" value="Sig_transdc_resp-reg_receiver"/>
</dbReference>
<protein>
    <submittedName>
        <fullName evidence="4">Two-component system response regulator</fullName>
    </submittedName>
</protein>
<dbReference type="PANTHER" id="PTHR33525:SF3">
    <property type="entry name" value="RIBONUCLEASE Y"/>
    <property type="match status" value="1"/>
</dbReference>
<dbReference type="Pfam" id="PF08668">
    <property type="entry name" value="HDOD"/>
    <property type="match status" value="1"/>
</dbReference>
<accession>A0A919VIM1</accession>
<dbReference type="InterPro" id="IPR011006">
    <property type="entry name" value="CheY-like_superfamily"/>
</dbReference>
<name>A0A919VIM1_9ACTN</name>
<gene>
    <name evidence="4" type="ORF">Aau02nite_07270</name>
</gene>
<dbReference type="Pfam" id="PF00072">
    <property type="entry name" value="Response_reg"/>
    <property type="match status" value="1"/>
</dbReference>
<keyword evidence="5" id="KW-1185">Reference proteome</keyword>
<keyword evidence="1" id="KW-0597">Phosphoprotein</keyword>
<proteinExistence type="predicted"/>
<feature type="modified residue" description="4-aspartylphosphate" evidence="1">
    <location>
        <position position="63"/>
    </location>
</feature>
<sequence>MTEVNAVAPRPHILFVDDEPRILGGLRRMLRTHRDRWDMSFAEGGEAALAALRDRPCDVIVSDYRMPGMNGAQLLERVRLEYPGTARVILSGQTNEDNLLSIMVLAHEFLTKPSSPEQLVATVERLIDVRAPTGTGARPDRADVQSLPSPPHTLVELIEALDSDEASAYSIGTVIERDPAATAKVLQLVNSSAYTVGRKISDVGQATALLGVPTVRGLVLMHDLIRTFDVSGGLPVEWLEALTLHSVETSRLCRMFADGTDWESNAFTAGLLHEVGQLVLASMRPREFAESLESWRAADPADAAFLCVTESSVIGFSHIDAGADLLRFWGLPDPVIEAVAGHAVTVPPGAVSDASTAVALAHVVVEAELGPVCGPLGPTPLDDDQLAGRDLEVITRWRREQARQRR</sequence>
<comment type="caution">
    <text evidence="4">The sequence shown here is derived from an EMBL/GenBank/DDBJ whole genome shotgun (WGS) entry which is preliminary data.</text>
</comment>
<dbReference type="AlphaFoldDB" id="A0A919VIM1"/>
<evidence type="ECO:0000313" key="4">
    <source>
        <dbReference type="EMBL" id="GIM63939.1"/>
    </source>
</evidence>
<evidence type="ECO:0000313" key="5">
    <source>
        <dbReference type="Proteomes" id="UP000681340"/>
    </source>
</evidence>
<dbReference type="InterPro" id="IPR013976">
    <property type="entry name" value="HDOD"/>
</dbReference>
<dbReference type="InterPro" id="IPR052340">
    <property type="entry name" value="RNase_Y/CdgJ"/>
</dbReference>
<dbReference type="SMART" id="SM00448">
    <property type="entry name" value="REC"/>
    <property type="match status" value="1"/>
</dbReference>
<dbReference type="SUPFAM" id="SSF109604">
    <property type="entry name" value="HD-domain/PDEase-like"/>
    <property type="match status" value="1"/>
</dbReference>
<dbReference type="PROSITE" id="PS50110">
    <property type="entry name" value="RESPONSE_REGULATORY"/>
    <property type="match status" value="1"/>
</dbReference>
<feature type="domain" description="HDOD" evidence="3">
    <location>
        <begin position="147"/>
        <end position="345"/>
    </location>
</feature>
<dbReference type="SUPFAM" id="SSF52172">
    <property type="entry name" value="CheY-like"/>
    <property type="match status" value="1"/>
</dbReference>
<dbReference type="RefSeq" id="WP_212986859.1">
    <property type="nucleotide sequence ID" value="NZ_BAABEA010000051.1"/>
</dbReference>
<evidence type="ECO:0000259" key="2">
    <source>
        <dbReference type="PROSITE" id="PS50110"/>
    </source>
</evidence>
<dbReference type="PROSITE" id="PS51833">
    <property type="entry name" value="HDOD"/>
    <property type="match status" value="1"/>
</dbReference>
<dbReference type="Gene3D" id="3.40.50.2300">
    <property type="match status" value="1"/>
</dbReference>
<dbReference type="EMBL" id="BOQL01000006">
    <property type="protein sequence ID" value="GIM63939.1"/>
    <property type="molecule type" value="Genomic_DNA"/>
</dbReference>
<dbReference type="Proteomes" id="UP000681340">
    <property type="component" value="Unassembled WGS sequence"/>
</dbReference>
<feature type="domain" description="Response regulatory" evidence="2">
    <location>
        <begin position="12"/>
        <end position="127"/>
    </location>
</feature>
<reference evidence="4" key="1">
    <citation type="submission" date="2021-03" db="EMBL/GenBank/DDBJ databases">
        <title>Whole genome shotgun sequence of Actinoplanes auranticolor NBRC 12245.</title>
        <authorList>
            <person name="Komaki H."/>
            <person name="Tamura T."/>
        </authorList>
    </citation>
    <scope>NUCLEOTIDE SEQUENCE</scope>
    <source>
        <strain evidence="4">NBRC 12245</strain>
    </source>
</reference>
<dbReference type="Gene3D" id="1.10.3210.10">
    <property type="entry name" value="Hypothetical protein af1432"/>
    <property type="match status" value="1"/>
</dbReference>
<evidence type="ECO:0000259" key="3">
    <source>
        <dbReference type="PROSITE" id="PS51833"/>
    </source>
</evidence>
<organism evidence="4 5">
    <name type="scientific">Actinoplanes auranticolor</name>
    <dbReference type="NCBI Taxonomy" id="47988"/>
    <lineage>
        <taxon>Bacteria</taxon>
        <taxon>Bacillati</taxon>
        <taxon>Actinomycetota</taxon>
        <taxon>Actinomycetes</taxon>
        <taxon>Micromonosporales</taxon>
        <taxon>Micromonosporaceae</taxon>
        <taxon>Actinoplanes</taxon>
    </lineage>
</organism>
<dbReference type="PANTHER" id="PTHR33525">
    <property type="match status" value="1"/>
</dbReference>